<gene>
    <name evidence="9" type="primary">sppA</name>
    <name evidence="9" type="ORF">GCM10007972_14030</name>
</gene>
<dbReference type="Proteomes" id="UP000602381">
    <property type="component" value="Unassembled WGS sequence"/>
</dbReference>
<keyword evidence="5" id="KW-0720">Serine protease</keyword>
<evidence type="ECO:0000256" key="2">
    <source>
        <dbReference type="ARBA" id="ARBA00008683"/>
    </source>
</evidence>
<comment type="subcellular location">
    <subcellularLocation>
        <location evidence="1">Membrane</location>
    </subcellularLocation>
</comment>
<keyword evidence="3 9" id="KW-0645">Protease</keyword>
<dbReference type="InterPro" id="IPR002142">
    <property type="entry name" value="Peptidase_S49"/>
</dbReference>
<protein>
    <submittedName>
        <fullName evidence="9">Protease</fullName>
    </submittedName>
</protein>
<dbReference type="PANTHER" id="PTHR33209:SF1">
    <property type="entry name" value="PEPTIDASE S49 DOMAIN-CONTAINING PROTEIN"/>
    <property type="match status" value="1"/>
</dbReference>
<dbReference type="RefSeq" id="WP_188873690.1">
    <property type="nucleotide sequence ID" value="NZ_BMOV01000004.1"/>
</dbReference>
<accession>A0ABQ2LCZ0</accession>
<dbReference type="CDD" id="cd07018">
    <property type="entry name" value="S49_SppA_67K_type"/>
    <property type="match status" value="1"/>
</dbReference>
<dbReference type="InterPro" id="IPR004634">
    <property type="entry name" value="Pept_S49_pIV"/>
</dbReference>
<dbReference type="PANTHER" id="PTHR33209">
    <property type="entry name" value="PROTEASE 4"/>
    <property type="match status" value="1"/>
</dbReference>
<evidence type="ECO:0000256" key="7">
    <source>
        <dbReference type="SAM" id="Phobius"/>
    </source>
</evidence>
<dbReference type="GO" id="GO:0006508">
    <property type="term" value="P:proteolysis"/>
    <property type="evidence" value="ECO:0007669"/>
    <property type="project" value="UniProtKB-KW"/>
</dbReference>
<dbReference type="InterPro" id="IPR029045">
    <property type="entry name" value="ClpP/crotonase-like_dom_sf"/>
</dbReference>
<dbReference type="GO" id="GO:0008233">
    <property type="term" value="F:peptidase activity"/>
    <property type="evidence" value="ECO:0007669"/>
    <property type="project" value="UniProtKB-KW"/>
</dbReference>
<evidence type="ECO:0000256" key="6">
    <source>
        <dbReference type="ARBA" id="ARBA00023136"/>
    </source>
</evidence>
<dbReference type="EMBL" id="BMOV01000004">
    <property type="protein sequence ID" value="GGO10821.1"/>
    <property type="molecule type" value="Genomic_DNA"/>
</dbReference>
<dbReference type="PIRSF" id="PIRSF001217">
    <property type="entry name" value="Protease_4_SppA"/>
    <property type="match status" value="1"/>
</dbReference>
<dbReference type="CDD" id="cd07023">
    <property type="entry name" value="S49_Sppa_N_C"/>
    <property type="match status" value="1"/>
</dbReference>
<dbReference type="NCBIfam" id="TIGR00705">
    <property type="entry name" value="SppA_67K"/>
    <property type="match status" value="1"/>
</dbReference>
<keyword evidence="10" id="KW-1185">Reference proteome</keyword>
<feature type="domain" description="Peptidase S49" evidence="8">
    <location>
        <begin position="127"/>
        <end position="277"/>
    </location>
</feature>
<proteinExistence type="inferred from homology"/>
<keyword evidence="7" id="KW-1133">Transmembrane helix</keyword>
<comment type="similarity">
    <text evidence="2">Belongs to the peptidase S49 family.</text>
</comment>
<dbReference type="NCBIfam" id="TIGR00706">
    <property type="entry name" value="SppA_dom"/>
    <property type="match status" value="1"/>
</dbReference>
<feature type="domain" description="Peptidase S49" evidence="8">
    <location>
        <begin position="384"/>
        <end position="534"/>
    </location>
</feature>
<evidence type="ECO:0000259" key="8">
    <source>
        <dbReference type="Pfam" id="PF01343"/>
    </source>
</evidence>
<keyword evidence="6 7" id="KW-0472">Membrane</keyword>
<dbReference type="SUPFAM" id="SSF52096">
    <property type="entry name" value="ClpP/crotonase"/>
    <property type="match status" value="2"/>
</dbReference>
<feature type="transmembrane region" description="Helical" evidence="7">
    <location>
        <begin position="12"/>
        <end position="34"/>
    </location>
</feature>
<evidence type="ECO:0000313" key="9">
    <source>
        <dbReference type="EMBL" id="GGO10821.1"/>
    </source>
</evidence>
<dbReference type="InterPro" id="IPR047272">
    <property type="entry name" value="S49_SppA_C"/>
</dbReference>
<dbReference type="InterPro" id="IPR047217">
    <property type="entry name" value="S49_SppA_67K_type_N"/>
</dbReference>
<sequence>MKAIFSFIWGAIRAFTTVAAFIFFILVFVMIAGISGMSGDGQRVEVPQGGAFVFNPVGQIVDQKKIPTINDVLRGAKPVEVKLRDTMKAVKAAQDDDKIALMVMDLDKFTGAGPAVLHELGGALEAFRESGKKIIAMGDSFGQPQYYLAAYADEIWLNPAGDVGIMGYGAYGPYFSDALDKLKADVHVFRVGTYKSAVEPFIRNDMSDAAKEATKGFLDSLWGNYLADVTRLRGFDEGALSAAIDGMVDNLRAADGDVSKMALDLGWVDALKTRSEMTAALVDLVGKADMGEGFKGIGLTDYLKQLRSHDKDDKDDRLVAVVSLRGAIVPGKAPVGQIGADTAVKLIKAARTNDKVKALVLRIDSPGGSVFASEVIRQAVLDVQKAGKPVIASYGTVAASGGYWISANADEIWAMPETITGSIGIFGMITTFDQSLDMLGVHTDGVGTTQLAGAFDLTRPLSPMVADLVQSSIEHGYGKFLSIVAEGRSMSVEAVDAIAQGRVWSGETALELGLVDHLGGLDDAVKAAAQKAGLEEGDYGVRHVQEQLDPFENFIVSVLEQAQVRGMVPDSMGQTVPVVADIQGRFMTAMEELQWLKDPKGAYAICMHCKVN</sequence>
<reference evidence="10" key="1">
    <citation type="journal article" date="2019" name="Int. J. Syst. Evol. Microbiol.">
        <title>The Global Catalogue of Microorganisms (GCM) 10K type strain sequencing project: providing services to taxonomists for standard genome sequencing and annotation.</title>
        <authorList>
            <consortium name="The Broad Institute Genomics Platform"/>
            <consortium name="The Broad Institute Genome Sequencing Center for Infectious Disease"/>
            <person name="Wu L."/>
            <person name="Ma J."/>
        </authorList>
    </citation>
    <scope>NUCLEOTIDE SEQUENCE [LARGE SCALE GENOMIC DNA]</scope>
    <source>
        <strain evidence="10">JCM 17843</strain>
    </source>
</reference>
<evidence type="ECO:0000256" key="3">
    <source>
        <dbReference type="ARBA" id="ARBA00022670"/>
    </source>
</evidence>
<keyword evidence="7" id="KW-0812">Transmembrane</keyword>
<evidence type="ECO:0000313" key="10">
    <source>
        <dbReference type="Proteomes" id="UP000602381"/>
    </source>
</evidence>
<keyword evidence="4" id="KW-0378">Hydrolase</keyword>
<dbReference type="InterPro" id="IPR004635">
    <property type="entry name" value="Pept_S49_SppA"/>
</dbReference>
<dbReference type="Gene3D" id="3.90.226.10">
    <property type="entry name" value="2-enoyl-CoA Hydratase, Chain A, domain 1"/>
    <property type="match status" value="3"/>
</dbReference>
<dbReference type="Pfam" id="PF01343">
    <property type="entry name" value="Peptidase_S49"/>
    <property type="match status" value="2"/>
</dbReference>
<organism evidence="9 10">
    <name type="scientific">Iodidimonas muriae</name>
    <dbReference type="NCBI Taxonomy" id="261467"/>
    <lineage>
        <taxon>Bacteria</taxon>
        <taxon>Pseudomonadati</taxon>
        <taxon>Pseudomonadota</taxon>
        <taxon>Alphaproteobacteria</taxon>
        <taxon>Iodidimonadales</taxon>
        <taxon>Iodidimonadaceae</taxon>
        <taxon>Iodidimonas</taxon>
    </lineage>
</organism>
<evidence type="ECO:0000256" key="1">
    <source>
        <dbReference type="ARBA" id="ARBA00004370"/>
    </source>
</evidence>
<name>A0ABQ2LCZ0_9PROT</name>
<evidence type="ECO:0000256" key="4">
    <source>
        <dbReference type="ARBA" id="ARBA00022801"/>
    </source>
</evidence>
<comment type="caution">
    <text evidence="9">The sequence shown here is derived from an EMBL/GenBank/DDBJ whole genome shotgun (WGS) entry which is preliminary data.</text>
</comment>
<evidence type="ECO:0000256" key="5">
    <source>
        <dbReference type="ARBA" id="ARBA00022825"/>
    </source>
</evidence>